<keyword evidence="10" id="KW-0339">Growth factor</keyword>
<dbReference type="GO" id="GO:0005737">
    <property type="term" value="C:cytoplasm"/>
    <property type="evidence" value="ECO:0007669"/>
    <property type="project" value="UniProtKB-SubCell"/>
</dbReference>
<dbReference type="InterPro" id="IPR009030">
    <property type="entry name" value="Growth_fac_rcpt_cys_sf"/>
</dbReference>
<evidence type="ECO:0000256" key="2">
    <source>
        <dbReference type="ARBA" id="ARBA00004610"/>
    </source>
</evidence>
<dbReference type="FunFam" id="2.20.100.10:FF:000046">
    <property type="entry name" value="Cellular communication network factor 4"/>
    <property type="match status" value="1"/>
</dbReference>
<keyword evidence="11" id="KW-1015">Disulfide bond</keyword>
<sequence length="392" mass="43487">MPQSATVQPQALQQVRPSSPTPARQVCPDENKPVDSSRCLCDSSKMRGETIIKVCLLIVVIAYSVFAEDCSQPCDCPAEPPVCSYGTSLVLDGCGCCKVCARQAGDPCSLLDPCDHHKELYCDYALQSISETGICMPQEGQTCDLGGVIYRSGETFQPSCKHHCICMNGEIGCVPTCASDMRLPSPDCPYPRRIQIPGQCCEEWVCDETPQEDTFESAMAVFREVSAHGPKPESPRDNCIVQTTAWSECSATCGMGISSRVTNDNERCQLERQTRVCMIRPCQANQERSIKKGKKCIRTPRSSRGMRFELSGCRSVRVYRPKFCGTCTDGRCCTPHTTVTAEVDFRCPEGDSFHRKMMFIKTCMCHRDCPRENDIFLASHARNMAGDYDNDM</sequence>
<dbReference type="SUPFAM" id="SSF82895">
    <property type="entry name" value="TSP-1 type 1 repeat"/>
    <property type="match status" value="1"/>
</dbReference>
<dbReference type="InterPro" id="IPR006207">
    <property type="entry name" value="Cys_knot_C"/>
</dbReference>
<evidence type="ECO:0000313" key="22">
    <source>
        <dbReference type="Proteomes" id="UP001591681"/>
    </source>
</evidence>
<evidence type="ECO:0000256" key="9">
    <source>
        <dbReference type="ARBA" id="ARBA00022949"/>
    </source>
</evidence>
<evidence type="ECO:0000256" key="14">
    <source>
        <dbReference type="ARBA" id="ARBA00042352"/>
    </source>
</evidence>
<proteinExistence type="inferred from homology"/>
<evidence type="ECO:0000256" key="11">
    <source>
        <dbReference type="ARBA" id="ARBA00023157"/>
    </source>
</evidence>
<dbReference type="InterPro" id="IPR006208">
    <property type="entry name" value="Glyco_hormone_CN"/>
</dbReference>
<comment type="similarity">
    <text evidence="4">Belongs to the CCN family.</text>
</comment>
<evidence type="ECO:0000256" key="13">
    <source>
        <dbReference type="ARBA" id="ARBA00039944"/>
    </source>
</evidence>
<evidence type="ECO:0000256" key="7">
    <source>
        <dbReference type="ARBA" id="ARBA00022729"/>
    </source>
</evidence>
<dbReference type="PANTHER" id="PTHR11348">
    <property type="entry name" value="CONNECTIVE TISSUE GROWTH FACTOR-RELATED"/>
    <property type="match status" value="1"/>
</dbReference>
<dbReference type="PROSITE" id="PS00222">
    <property type="entry name" value="IGFBP_N_1"/>
    <property type="match status" value="1"/>
</dbReference>
<comment type="subcellular location">
    <subcellularLocation>
        <location evidence="2">Cell junction</location>
        <location evidence="2">Gap junction</location>
    </subcellularLocation>
    <subcellularLocation>
        <location evidence="1">Cytoplasm</location>
    </subcellularLocation>
    <subcellularLocation>
        <location evidence="3">Secreted</location>
    </subcellularLocation>
</comment>
<dbReference type="InterPro" id="IPR012395">
    <property type="entry name" value="IGFBP_CNN"/>
</dbReference>
<keyword evidence="22" id="KW-1185">Reference proteome</keyword>
<comment type="caution">
    <text evidence="16">Lacks conserved residue(s) required for the propagation of feature annotation.</text>
</comment>
<feature type="domain" description="IGFBP N-terminal" evidence="20">
    <location>
        <begin position="63"/>
        <end position="138"/>
    </location>
</feature>
<comment type="caution">
    <text evidence="21">The sequence shown here is derived from an EMBL/GenBank/DDBJ whole genome shotgun (WGS) entry which is preliminary data.</text>
</comment>
<dbReference type="PROSITE" id="PS01208">
    <property type="entry name" value="VWFC_1"/>
    <property type="match status" value="1"/>
</dbReference>
<evidence type="ECO:0000259" key="18">
    <source>
        <dbReference type="PROSITE" id="PS01225"/>
    </source>
</evidence>
<keyword evidence="6" id="KW-0964">Secreted</keyword>
<dbReference type="GO" id="GO:0008083">
    <property type="term" value="F:growth factor activity"/>
    <property type="evidence" value="ECO:0007669"/>
    <property type="project" value="UniProtKB-KW"/>
</dbReference>
<dbReference type="SMART" id="SM00041">
    <property type="entry name" value="CT"/>
    <property type="match status" value="1"/>
</dbReference>
<keyword evidence="12" id="KW-0325">Glycoprotein</keyword>
<dbReference type="GO" id="GO:0051239">
    <property type="term" value="P:regulation of multicellular organismal process"/>
    <property type="evidence" value="ECO:0007669"/>
    <property type="project" value="UniProtKB-ARBA"/>
</dbReference>
<keyword evidence="5" id="KW-0963">Cytoplasm</keyword>
<dbReference type="SUPFAM" id="SSF57603">
    <property type="entry name" value="FnI-like domain"/>
    <property type="match status" value="1"/>
</dbReference>
<reference evidence="21 22" key="1">
    <citation type="submission" date="2024-09" db="EMBL/GenBank/DDBJ databases">
        <title>A chromosome-level genome assembly of Gray's grenadier anchovy, Coilia grayii.</title>
        <authorList>
            <person name="Fu Z."/>
        </authorList>
    </citation>
    <scope>NUCLEOTIDE SEQUENCE [LARGE SCALE GENOMIC DNA]</scope>
    <source>
        <strain evidence="21">G4</strain>
        <tissue evidence="21">Muscle</tissue>
    </source>
</reference>
<evidence type="ECO:0000256" key="6">
    <source>
        <dbReference type="ARBA" id="ARBA00022525"/>
    </source>
</evidence>
<dbReference type="PROSITE" id="PS01225">
    <property type="entry name" value="CTCK_2"/>
    <property type="match status" value="1"/>
</dbReference>
<evidence type="ECO:0000256" key="17">
    <source>
        <dbReference type="SAM" id="MobiDB-lite"/>
    </source>
</evidence>
<evidence type="ECO:0000256" key="1">
    <source>
        <dbReference type="ARBA" id="ARBA00004496"/>
    </source>
</evidence>
<dbReference type="InterPro" id="IPR000884">
    <property type="entry name" value="TSP1_rpt"/>
</dbReference>
<dbReference type="InterPro" id="IPR000867">
    <property type="entry name" value="IGFBP-like"/>
</dbReference>
<dbReference type="Gene3D" id="2.20.100.10">
    <property type="entry name" value="Thrombospondin type-1 (TSP1) repeat"/>
    <property type="match status" value="1"/>
</dbReference>
<dbReference type="Pfam" id="PF00007">
    <property type="entry name" value="Cys_knot"/>
    <property type="match status" value="1"/>
</dbReference>
<evidence type="ECO:0000259" key="20">
    <source>
        <dbReference type="PROSITE" id="PS51323"/>
    </source>
</evidence>
<dbReference type="InterPro" id="IPR036383">
    <property type="entry name" value="TSP1_rpt_sf"/>
</dbReference>
<dbReference type="PROSITE" id="PS50184">
    <property type="entry name" value="VWFC_2"/>
    <property type="match status" value="1"/>
</dbReference>
<name>A0ABD1IZZ2_9TELE</name>
<dbReference type="InterPro" id="IPR001007">
    <property type="entry name" value="VWF_dom"/>
</dbReference>
<evidence type="ECO:0000313" key="21">
    <source>
        <dbReference type="EMBL" id="KAL2080501.1"/>
    </source>
</evidence>
<evidence type="ECO:0000256" key="12">
    <source>
        <dbReference type="ARBA" id="ARBA00023180"/>
    </source>
</evidence>
<dbReference type="SMART" id="SM00121">
    <property type="entry name" value="IB"/>
    <property type="match status" value="1"/>
</dbReference>
<dbReference type="PROSITE" id="PS50092">
    <property type="entry name" value="TSP1"/>
    <property type="match status" value="1"/>
</dbReference>
<dbReference type="AlphaFoldDB" id="A0ABD1IZZ2"/>
<dbReference type="SMART" id="SM00209">
    <property type="entry name" value="TSP1"/>
    <property type="match status" value="1"/>
</dbReference>
<dbReference type="GO" id="GO:0005921">
    <property type="term" value="C:gap junction"/>
    <property type="evidence" value="ECO:0007669"/>
    <property type="project" value="UniProtKB-SubCell"/>
</dbReference>
<dbReference type="GO" id="GO:0005576">
    <property type="term" value="C:extracellular region"/>
    <property type="evidence" value="ECO:0007669"/>
    <property type="project" value="UniProtKB-SubCell"/>
</dbReference>
<feature type="domain" description="CTCK" evidence="18">
    <location>
        <begin position="296"/>
        <end position="370"/>
    </location>
</feature>
<dbReference type="Pfam" id="PF19035">
    <property type="entry name" value="TSP1_CCN"/>
    <property type="match status" value="1"/>
</dbReference>
<keyword evidence="9" id="KW-0965">Cell junction</keyword>
<evidence type="ECO:0000256" key="8">
    <source>
        <dbReference type="ARBA" id="ARBA00022868"/>
    </source>
</evidence>
<keyword evidence="7" id="KW-0732">Signal</keyword>
<dbReference type="Proteomes" id="UP001591681">
    <property type="component" value="Unassembled WGS sequence"/>
</dbReference>
<dbReference type="InterPro" id="IPR043973">
    <property type="entry name" value="TSP1_CCN"/>
</dbReference>
<dbReference type="PROSITE" id="PS01185">
    <property type="entry name" value="CTCK_1"/>
    <property type="match status" value="1"/>
</dbReference>
<evidence type="ECO:0000259" key="19">
    <source>
        <dbReference type="PROSITE" id="PS50184"/>
    </source>
</evidence>
<evidence type="ECO:0000256" key="16">
    <source>
        <dbReference type="PROSITE-ProRule" id="PRU00039"/>
    </source>
</evidence>
<evidence type="ECO:0000256" key="10">
    <source>
        <dbReference type="ARBA" id="ARBA00023030"/>
    </source>
</evidence>
<dbReference type="InterPro" id="IPR050941">
    <property type="entry name" value="CCN"/>
</dbReference>
<dbReference type="PROSITE" id="PS51323">
    <property type="entry name" value="IGFBP_N_2"/>
    <property type="match status" value="1"/>
</dbReference>
<protein>
    <recommendedName>
        <fullName evidence="13">CCN family member 3</fullName>
    </recommendedName>
    <alternativeName>
        <fullName evidence="14">Cellular communication network factor 3</fullName>
    </alternativeName>
    <alternativeName>
        <fullName evidence="15">Protein NOV homolog</fullName>
    </alternativeName>
</protein>
<evidence type="ECO:0000256" key="4">
    <source>
        <dbReference type="ARBA" id="ARBA00008125"/>
    </source>
</evidence>
<dbReference type="Pfam" id="PF00093">
    <property type="entry name" value="VWC"/>
    <property type="match status" value="1"/>
</dbReference>
<keyword evidence="8" id="KW-0303">Gap junction</keyword>
<feature type="region of interest" description="Disordered" evidence="17">
    <location>
        <begin position="1"/>
        <end position="33"/>
    </location>
</feature>
<feature type="compositionally biased region" description="Polar residues" evidence="17">
    <location>
        <begin position="1"/>
        <end position="22"/>
    </location>
</feature>
<accession>A0ABD1IZZ2</accession>
<evidence type="ECO:0000256" key="15">
    <source>
        <dbReference type="ARBA" id="ARBA00077787"/>
    </source>
</evidence>
<dbReference type="PIRSF" id="PIRSF036495">
    <property type="entry name" value="IGFBP_rP_CNN"/>
    <property type="match status" value="1"/>
</dbReference>
<gene>
    <name evidence="21" type="ORF">ACEWY4_024294</name>
</gene>
<organism evidence="21 22">
    <name type="scientific">Coilia grayii</name>
    <name type="common">Gray's grenadier anchovy</name>
    <dbReference type="NCBI Taxonomy" id="363190"/>
    <lineage>
        <taxon>Eukaryota</taxon>
        <taxon>Metazoa</taxon>
        <taxon>Chordata</taxon>
        <taxon>Craniata</taxon>
        <taxon>Vertebrata</taxon>
        <taxon>Euteleostomi</taxon>
        <taxon>Actinopterygii</taxon>
        <taxon>Neopterygii</taxon>
        <taxon>Teleostei</taxon>
        <taxon>Clupei</taxon>
        <taxon>Clupeiformes</taxon>
        <taxon>Clupeoidei</taxon>
        <taxon>Engraulidae</taxon>
        <taxon>Coilinae</taxon>
        <taxon>Coilia</taxon>
    </lineage>
</organism>
<feature type="domain" description="VWFC" evidence="19">
    <location>
        <begin position="141"/>
        <end position="207"/>
    </location>
</feature>
<dbReference type="SMART" id="SM00214">
    <property type="entry name" value="VWC"/>
    <property type="match status" value="1"/>
</dbReference>
<evidence type="ECO:0000256" key="5">
    <source>
        <dbReference type="ARBA" id="ARBA00022490"/>
    </source>
</evidence>
<evidence type="ECO:0000256" key="3">
    <source>
        <dbReference type="ARBA" id="ARBA00004613"/>
    </source>
</evidence>
<dbReference type="Pfam" id="PF00219">
    <property type="entry name" value="IGFBP"/>
    <property type="match status" value="1"/>
</dbReference>
<dbReference type="SUPFAM" id="SSF57184">
    <property type="entry name" value="Growth factor receptor domain"/>
    <property type="match status" value="1"/>
</dbReference>
<dbReference type="EMBL" id="JBHFQA010000021">
    <property type="protein sequence ID" value="KAL2080501.1"/>
    <property type="molecule type" value="Genomic_DNA"/>
</dbReference>
<dbReference type="PANTHER" id="PTHR11348:SF23">
    <property type="entry name" value="CELLULAR COMMUNICATION NETWORK FACTOR 2B"/>
    <property type="match status" value="1"/>
</dbReference>
<dbReference type="InterPro" id="IPR017891">
    <property type="entry name" value="Insulin_GF-bd_Cys-rich_CS"/>
</dbReference>